<dbReference type="EMBL" id="JANCYW010000005">
    <property type="protein sequence ID" value="KAK4535701.1"/>
    <property type="molecule type" value="Genomic_DNA"/>
</dbReference>
<dbReference type="InterPro" id="IPR050348">
    <property type="entry name" value="Protein-Tyr_Phosphatase"/>
</dbReference>
<comment type="caution">
    <text evidence="4">The sequence shown here is derived from an EMBL/GenBank/DDBJ whole genome shotgun (WGS) entry which is preliminary data.</text>
</comment>
<protein>
    <submittedName>
        <fullName evidence="4">Uncharacterized protein</fullName>
    </submittedName>
</protein>
<dbReference type="Proteomes" id="UP001301350">
    <property type="component" value="Unassembled WGS sequence"/>
</dbReference>
<dbReference type="GO" id="GO:0004725">
    <property type="term" value="F:protein tyrosine phosphatase activity"/>
    <property type="evidence" value="ECO:0007669"/>
    <property type="project" value="InterPro"/>
</dbReference>
<evidence type="ECO:0000259" key="2">
    <source>
        <dbReference type="PROSITE" id="PS50055"/>
    </source>
</evidence>
<feature type="compositionally biased region" description="Polar residues" evidence="1">
    <location>
        <begin position="444"/>
        <end position="472"/>
    </location>
</feature>
<feature type="region of interest" description="Disordered" evidence="1">
    <location>
        <begin position="945"/>
        <end position="977"/>
    </location>
</feature>
<organism evidence="4 5">
    <name type="scientific">Cyanidium caldarium</name>
    <name type="common">Red alga</name>
    <dbReference type="NCBI Taxonomy" id="2771"/>
    <lineage>
        <taxon>Eukaryota</taxon>
        <taxon>Rhodophyta</taxon>
        <taxon>Bangiophyceae</taxon>
        <taxon>Cyanidiales</taxon>
        <taxon>Cyanidiaceae</taxon>
        <taxon>Cyanidium</taxon>
    </lineage>
</organism>
<dbReference type="SUPFAM" id="SSF52799">
    <property type="entry name" value="(Phosphotyrosine protein) phosphatases II"/>
    <property type="match status" value="1"/>
</dbReference>
<feature type="compositionally biased region" description="Acidic residues" evidence="1">
    <location>
        <begin position="359"/>
        <end position="371"/>
    </location>
</feature>
<evidence type="ECO:0000259" key="3">
    <source>
        <dbReference type="PROSITE" id="PS50056"/>
    </source>
</evidence>
<dbReference type="PROSITE" id="PS50055">
    <property type="entry name" value="TYR_PHOSPHATASE_PTP"/>
    <property type="match status" value="1"/>
</dbReference>
<feature type="compositionally biased region" description="Low complexity" evidence="1">
    <location>
        <begin position="617"/>
        <end position="628"/>
    </location>
</feature>
<dbReference type="InterPro" id="IPR000242">
    <property type="entry name" value="PTP_cat"/>
</dbReference>
<evidence type="ECO:0000313" key="4">
    <source>
        <dbReference type="EMBL" id="KAK4535701.1"/>
    </source>
</evidence>
<feature type="compositionally biased region" description="Basic and acidic residues" evidence="1">
    <location>
        <begin position="216"/>
        <end position="227"/>
    </location>
</feature>
<feature type="compositionally biased region" description="Basic and acidic residues" evidence="1">
    <location>
        <begin position="293"/>
        <end position="312"/>
    </location>
</feature>
<feature type="region of interest" description="Disordered" evidence="1">
    <location>
        <begin position="1"/>
        <end position="64"/>
    </location>
</feature>
<name>A0AAV9IU58_CYACA</name>
<feature type="region of interest" description="Disordered" evidence="1">
    <location>
        <begin position="424"/>
        <end position="506"/>
    </location>
</feature>
<feature type="region of interest" description="Disordered" evidence="1">
    <location>
        <begin position="293"/>
        <end position="388"/>
    </location>
</feature>
<dbReference type="CDD" id="cd00047">
    <property type="entry name" value="PTPc"/>
    <property type="match status" value="1"/>
</dbReference>
<keyword evidence="5" id="KW-1185">Reference proteome</keyword>
<dbReference type="InterPro" id="IPR029021">
    <property type="entry name" value="Prot-tyrosine_phosphatase-like"/>
</dbReference>
<dbReference type="InterPro" id="IPR016130">
    <property type="entry name" value="Tyr_Pase_AS"/>
</dbReference>
<feature type="region of interest" description="Disordered" evidence="1">
    <location>
        <begin position="1100"/>
        <end position="1125"/>
    </location>
</feature>
<dbReference type="PRINTS" id="PR00700">
    <property type="entry name" value="PRTYPHPHTASE"/>
</dbReference>
<proteinExistence type="predicted"/>
<reference evidence="4 5" key="1">
    <citation type="submission" date="2022-07" db="EMBL/GenBank/DDBJ databases">
        <title>Genome-wide signatures of adaptation to extreme environments.</title>
        <authorList>
            <person name="Cho C.H."/>
            <person name="Yoon H.S."/>
        </authorList>
    </citation>
    <scope>NUCLEOTIDE SEQUENCE [LARGE SCALE GENOMIC DNA]</scope>
    <source>
        <strain evidence="4 5">DBV 063 E5</strain>
    </source>
</reference>
<feature type="region of interest" description="Disordered" evidence="1">
    <location>
        <begin position="77"/>
        <end position="96"/>
    </location>
</feature>
<dbReference type="PROSITE" id="PS50056">
    <property type="entry name" value="TYR_PHOSPHATASE_2"/>
    <property type="match status" value="1"/>
</dbReference>
<dbReference type="PROSITE" id="PS00383">
    <property type="entry name" value="TYR_PHOSPHATASE_1"/>
    <property type="match status" value="1"/>
</dbReference>
<feature type="compositionally biased region" description="Polar residues" evidence="1">
    <location>
        <begin position="233"/>
        <end position="251"/>
    </location>
</feature>
<feature type="domain" description="Tyrosine-protein phosphatase" evidence="2">
    <location>
        <begin position="779"/>
        <end position="1167"/>
    </location>
</feature>
<feature type="region of interest" description="Disordered" evidence="1">
    <location>
        <begin position="1173"/>
        <end position="1192"/>
    </location>
</feature>
<feature type="compositionally biased region" description="Basic and acidic residues" evidence="1">
    <location>
        <begin position="572"/>
        <end position="582"/>
    </location>
</feature>
<feature type="compositionally biased region" description="Low complexity" evidence="1">
    <location>
        <begin position="676"/>
        <end position="687"/>
    </location>
</feature>
<evidence type="ECO:0000313" key="5">
    <source>
        <dbReference type="Proteomes" id="UP001301350"/>
    </source>
</evidence>
<dbReference type="PANTHER" id="PTHR19134">
    <property type="entry name" value="RECEPTOR-TYPE TYROSINE-PROTEIN PHOSPHATASE"/>
    <property type="match status" value="1"/>
</dbReference>
<dbReference type="SMART" id="SM00404">
    <property type="entry name" value="PTPc_motif"/>
    <property type="match status" value="1"/>
</dbReference>
<dbReference type="Pfam" id="PF00102">
    <property type="entry name" value="Y_phosphatase"/>
    <property type="match status" value="2"/>
</dbReference>
<dbReference type="SMART" id="SM00194">
    <property type="entry name" value="PTPc"/>
    <property type="match status" value="1"/>
</dbReference>
<sequence>MPDSASGEEEQTRSPEDGTTTTRSERCVQPSPERTGAAEARPPRSEGAPITPAETSTAGGDGALDLSAVSAGTELRPLERSRLGSEHNLIEATPAPGRTFDGSCLATRDYSTWYVDAPNSMVPASYGLHVAPVHGSGGGGGVMDISGSTAPTPTAAYPPESLLNLSGVMPTAAHESATATATPASRPTEDGRWRAPLPDSRASFELPPVADDSDSDRDVCKRGRTAELLDTVSEGSVSPTADRSMDATVSPSDERHRRASSAELVPVMAPAVGGSRAAAEAFAQLLGSDELRRHHSDMLPRDDGVRGVEPQRSRSMAEPGNRSTAACTGKRDRAGALSARHGHPMAAAADSGNRRETIDRDDEDDAWDDGNEAPHSIASSLGGGSRMLRDLHLSPTAAAATTAPTASMRPEAARREAAQQLAGLFRPSSATPSTGASEAPGTDSRASTIGRNSSLQSERTRWSTSIATTTLPSDEYEPDVDGQARSSKTSRTDQDPSRLSIEGVLGDKAAEDEALMSAASVSSVHIERMAQEADAGPPKAVPSMPETSEPWRMEPPEGTEQVEAAETAPSDSSRDRARPACRDRKRSRDSKRSVMHGPTSAVARVFESAKSGIRRLGGAPETAPTAGTRAGGSTSGRSNGSAGGGGGGPSPAEWSRLIERLQEVVQRLERVSATTAVVDDTASTPDASPGSPMQACAPVDAAPAAAAARTPAAATPASRSHHKRFGARVLRLFQSPARRAAAAAAAATSDAAKRRSAAVAAAVRQTPASSRADAWTDGFAEQFASLQRRGEKQRLTAGGSFESATRADNVDKNRYQNVLPFERTRVQLLEVQPPEEEGANDRGAANTCCPPGASTAAVDTTHLPQSDYINASWIHGAVPNSRREAYIATQGPIRNRHGERDFWHMVAERRVVCVVMLANFVEDGCEKSADYLRDGRFGAYDVRITRLPPPPPPPPSPTGLEAEAAAARTTPPLPSPPLVLRQVEIRRAVPYAGDLDGQDAPPMCRVGDTWRLLHLHYTGWPDHGAPDSPLPLLQMMEYVAEARRIYGEQQQRQGAAAAKRDQVADRSRYGPVVVHCSAGIGRSGTWIAIHLALERARRRMLPSGTPMSGRRDRSSSSSSSSSSHNNLLTADMAEEIPQLVLQLRAQRWNMVLTCTQYRLLYYGVLEGLKRLRDEQQQRRPRRRLLPSAFDEP</sequence>
<feature type="compositionally biased region" description="Basic and acidic residues" evidence="1">
    <location>
        <begin position="77"/>
        <end position="89"/>
    </location>
</feature>
<feature type="domain" description="Tyrosine specific protein phosphatases" evidence="3">
    <location>
        <begin position="1036"/>
        <end position="1158"/>
    </location>
</feature>
<dbReference type="AlphaFoldDB" id="A0AAV9IU58"/>
<evidence type="ECO:0000256" key="1">
    <source>
        <dbReference type="SAM" id="MobiDB-lite"/>
    </source>
</evidence>
<feature type="region of interest" description="Disordered" evidence="1">
    <location>
        <begin position="172"/>
        <end position="260"/>
    </location>
</feature>
<feature type="compositionally biased region" description="Low complexity" evidence="1">
    <location>
        <begin position="958"/>
        <end position="970"/>
    </location>
</feature>
<feature type="compositionally biased region" description="Low complexity" evidence="1">
    <location>
        <begin position="172"/>
        <end position="186"/>
    </location>
</feature>
<dbReference type="Gene3D" id="3.90.190.10">
    <property type="entry name" value="Protein tyrosine phosphatase superfamily"/>
    <property type="match status" value="1"/>
</dbReference>
<feature type="region of interest" description="Disordered" evidence="1">
    <location>
        <begin position="676"/>
        <end position="696"/>
    </location>
</feature>
<feature type="compositionally biased region" description="Pro residues" evidence="1">
    <location>
        <begin position="947"/>
        <end position="957"/>
    </location>
</feature>
<dbReference type="InterPro" id="IPR003595">
    <property type="entry name" value="Tyr_Pase_cat"/>
</dbReference>
<gene>
    <name evidence="4" type="ORF">CDCA_CDCA05G1726</name>
</gene>
<feature type="region of interest" description="Disordered" evidence="1">
    <location>
        <begin position="527"/>
        <end position="655"/>
    </location>
</feature>
<dbReference type="PANTHER" id="PTHR19134:SF449">
    <property type="entry name" value="TYROSINE-PROTEIN PHOSPHATASE 1"/>
    <property type="match status" value="1"/>
</dbReference>
<dbReference type="InterPro" id="IPR000387">
    <property type="entry name" value="Tyr_Pase_dom"/>
</dbReference>
<accession>A0AAV9IU58</accession>